<keyword evidence="3" id="KW-1185">Reference proteome</keyword>
<evidence type="ECO:0000313" key="3">
    <source>
        <dbReference type="Proteomes" id="UP000006556"/>
    </source>
</evidence>
<dbReference type="HOGENOM" id="CLU_1804372_0_0_9"/>
<evidence type="ECO:0000313" key="2">
    <source>
        <dbReference type="EMBL" id="BAF60306.1"/>
    </source>
</evidence>
<keyword evidence="1" id="KW-0472">Membrane</keyword>
<dbReference type="Proteomes" id="UP000006556">
    <property type="component" value="Chromosome"/>
</dbReference>
<reference evidence="3" key="1">
    <citation type="journal article" date="2008" name="Genome Res.">
        <title>The genome of Pelotomaculum thermopropionicum reveals niche-associated evolution in anaerobic microbiota.</title>
        <authorList>
            <person name="Kosaka T."/>
            <person name="Kato S."/>
            <person name="Shimoyama T."/>
            <person name="Ishii S."/>
            <person name="Abe T."/>
            <person name="Watanabe K."/>
        </authorList>
    </citation>
    <scope>NUCLEOTIDE SEQUENCE [LARGE SCALE GENOMIC DNA]</scope>
    <source>
        <strain evidence="3">DSM 13744 / JCM 10971 / SI</strain>
    </source>
</reference>
<gene>
    <name evidence="2" type="ordered locus">PTH_2125</name>
</gene>
<dbReference type="AlphaFoldDB" id="A5D0B7"/>
<proteinExistence type="predicted"/>
<protein>
    <submittedName>
        <fullName evidence="2">Uncharacterized protein</fullName>
    </submittedName>
</protein>
<keyword evidence="1" id="KW-1133">Transmembrane helix</keyword>
<dbReference type="EMBL" id="AP009389">
    <property type="protein sequence ID" value="BAF60306.1"/>
    <property type="molecule type" value="Genomic_DNA"/>
</dbReference>
<dbReference type="KEGG" id="pth:PTH_2125"/>
<name>A5D0B7_PELTS</name>
<feature type="transmembrane region" description="Helical" evidence="1">
    <location>
        <begin position="60"/>
        <end position="80"/>
    </location>
</feature>
<organism evidence="2 3">
    <name type="scientific">Pelotomaculum thermopropionicum (strain DSM 13744 / JCM 10971 / SI)</name>
    <dbReference type="NCBI Taxonomy" id="370438"/>
    <lineage>
        <taxon>Bacteria</taxon>
        <taxon>Bacillati</taxon>
        <taxon>Bacillota</taxon>
        <taxon>Clostridia</taxon>
        <taxon>Eubacteriales</taxon>
        <taxon>Desulfotomaculaceae</taxon>
        <taxon>Pelotomaculum</taxon>
    </lineage>
</organism>
<sequence length="143" mass="15182">MRLFNAVLAGLITSLLLCILLSLATLKVTPIALPAGWIIFALLFYRGAASAGKIWARACLAAALECLAMPLASWLLPYFYNQQAVLAAKQGTRAAGQAFGSALGGGLINVLSGYTGLIIGFLLLATAYFSLKPVRRKRKPDLL</sequence>
<feature type="transmembrane region" description="Helical" evidence="1">
    <location>
        <begin position="111"/>
        <end position="131"/>
    </location>
</feature>
<feature type="transmembrane region" description="Helical" evidence="1">
    <location>
        <begin position="7"/>
        <end position="25"/>
    </location>
</feature>
<evidence type="ECO:0000256" key="1">
    <source>
        <dbReference type="SAM" id="Phobius"/>
    </source>
</evidence>
<keyword evidence="1" id="KW-0812">Transmembrane</keyword>
<accession>A5D0B7</accession>
<feature type="transmembrane region" description="Helical" evidence="1">
    <location>
        <begin position="31"/>
        <end position="48"/>
    </location>
</feature>